<name>W0HTF0_9GAMM</name>
<sequence>MAMSIEANVAAKPSRKSQLRRLLGGEAALGLALSSPVVVLMLALVFVPFVVTLWESFHRVNPMLPGTPFVGIKNYVQMFKDGQVHSAWINTWIYVILAVVIEILGGLGAALLLNKVKTGRRWLLAAVILPWALPPVVNAIIWSWIYNPHYGLLNGLLLKTGLIEQSHVWLNDRATALFLIVLVHVWRMMPLNAVIILAALQTIPNELYEAAKVDGASPLRTFRMITLPLIGGAFGIALTQSTITAFNLFDEAWILTGSSAATRPIQSQIYMTAFQNLNFSYGMAMSITVMLVSIIVSALYVRRVYRATRYD</sequence>
<dbReference type="InterPro" id="IPR051393">
    <property type="entry name" value="ABC_transporter_permease"/>
</dbReference>
<organism evidence="10 11">
    <name type="scientific">Sodalis praecaptivus</name>
    <dbReference type="NCBI Taxonomy" id="1239307"/>
    <lineage>
        <taxon>Bacteria</taxon>
        <taxon>Pseudomonadati</taxon>
        <taxon>Pseudomonadota</taxon>
        <taxon>Gammaproteobacteria</taxon>
        <taxon>Enterobacterales</taxon>
        <taxon>Bruguierivoracaceae</taxon>
        <taxon>Sodalis</taxon>
    </lineage>
</organism>
<evidence type="ECO:0000259" key="9">
    <source>
        <dbReference type="PROSITE" id="PS50928"/>
    </source>
</evidence>
<dbReference type="RefSeq" id="WP_025420950.1">
    <property type="nucleotide sequence ID" value="NZ_CP006569.1"/>
</dbReference>
<keyword evidence="2 8" id="KW-0813">Transport</keyword>
<gene>
    <name evidence="10" type="ORF">Sant_0723</name>
</gene>
<comment type="subcellular location">
    <subcellularLocation>
        <location evidence="1">Cell inner membrane</location>
        <topology evidence="1">Multi-pass membrane protein</topology>
    </subcellularLocation>
    <subcellularLocation>
        <location evidence="8">Cell membrane</location>
        <topology evidence="8">Multi-pass membrane protein</topology>
    </subcellularLocation>
</comment>
<comment type="similarity">
    <text evidence="8">Belongs to the binding-protein-dependent transport system permease family.</text>
</comment>
<proteinExistence type="inferred from homology"/>
<dbReference type="CDD" id="cd06261">
    <property type="entry name" value="TM_PBP2"/>
    <property type="match status" value="1"/>
</dbReference>
<evidence type="ECO:0000256" key="6">
    <source>
        <dbReference type="ARBA" id="ARBA00022989"/>
    </source>
</evidence>
<dbReference type="GO" id="GO:0005886">
    <property type="term" value="C:plasma membrane"/>
    <property type="evidence" value="ECO:0007669"/>
    <property type="project" value="UniProtKB-SubCell"/>
</dbReference>
<dbReference type="PANTHER" id="PTHR30193:SF37">
    <property type="entry name" value="INNER MEMBRANE ABC TRANSPORTER PERMEASE PROTEIN YCJO"/>
    <property type="match status" value="1"/>
</dbReference>
<evidence type="ECO:0000313" key="11">
    <source>
        <dbReference type="Proteomes" id="UP000019028"/>
    </source>
</evidence>
<evidence type="ECO:0000256" key="2">
    <source>
        <dbReference type="ARBA" id="ARBA00022448"/>
    </source>
</evidence>
<dbReference type="InterPro" id="IPR000515">
    <property type="entry name" value="MetI-like"/>
</dbReference>
<dbReference type="PROSITE" id="PS50928">
    <property type="entry name" value="ABC_TM1"/>
    <property type="match status" value="1"/>
</dbReference>
<keyword evidence="7 8" id="KW-0472">Membrane</keyword>
<evidence type="ECO:0000256" key="8">
    <source>
        <dbReference type="RuleBase" id="RU363032"/>
    </source>
</evidence>
<dbReference type="GO" id="GO:0055085">
    <property type="term" value="P:transmembrane transport"/>
    <property type="evidence" value="ECO:0007669"/>
    <property type="project" value="InterPro"/>
</dbReference>
<accession>W0HTF0</accession>
<feature type="transmembrane region" description="Helical" evidence="8">
    <location>
        <begin position="221"/>
        <end position="243"/>
    </location>
</feature>
<feature type="transmembrane region" description="Helical" evidence="8">
    <location>
        <begin position="27"/>
        <end position="54"/>
    </location>
</feature>
<dbReference type="SUPFAM" id="SSF161098">
    <property type="entry name" value="MetI-like"/>
    <property type="match status" value="1"/>
</dbReference>
<feature type="domain" description="ABC transmembrane type-1" evidence="9">
    <location>
        <begin position="88"/>
        <end position="300"/>
    </location>
</feature>
<reference evidence="10 11" key="1">
    <citation type="journal article" date="2014" name="Genome Biol. Evol.">
        <title>Genome degeneration and adaptation in a nascent stage of symbiosis.</title>
        <authorList>
            <person name="Oakeson K.F."/>
            <person name="Gil R."/>
            <person name="Clayton A.L."/>
            <person name="Dunn D.M."/>
            <person name="von Niederhausern A.C."/>
            <person name="Hamil C."/>
            <person name="Aoyagi A."/>
            <person name="Duval B."/>
            <person name="Baca A."/>
            <person name="Silva F.J."/>
            <person name="Vallier A."/>
            <person name="Jackson D.G."/>
            <person name="Latorre A."/>
            <person name="Weiss R.B."/>
            <person name="Heddi A."/>
            <person name="Moya A."/>
            <person name="Dale C."/>
        </authorList>
    </citation>
    <scope>NUCLEOTIDE SEQUENCE [LARGE SCALE GENOMIC DNA]</scope>
    <source>
        <strain evidence="10 11">HS1</strain>
    </source>
</reference>
<keyword evidence="6 8" id="KW-1133">Transmembrane helix</keyword>
<evidence type="ECO:0000256" key="3">
    <source>
        <dbReference type="ARBA" id="ARBA00022475"/>
    </source>
</evidence>
<dbReference type="InterPro" id="IPR035906">
    <property type="entry name" value="MetI-like_sf"/>
</dbReference>
<keyword evidence="11" id="KW-1185">Reference proteome</keyword>
<dbReference type="KEGG" id="sod:Sant_0723"/>
<dbReference type="PANTHER" id="PTHR30193">
    <property type="entry name" value="ABC TRANSPORTER PERMEASE PROTEIN"/>
    <property type="match status" value="1"/>
</dbReference>
<dbReference type="EMBL" id="CP006569">
    <property type="protein sequence ID" value="AHF75817.1"/>
    <property type="molecule type" value="Genomic_DNA"/>
</dbReference>
<dbReference type="Gene3D" id="1.10.3720.10">
    <property type="entry name" value="MetI-like"/>
    <property type="match status" value="1"/>
</dbReference>
<protein>
    <submittedName>
        <fullName evidence="10">Binding-protein-dependent transport systems inner membrane component</fullName>
    </submittedName>
</protein>
<dbReference type="HOGENOM" id="CLU_016047_0_3_6"/>
<keyword evidence="5 8" id="KW-0812">Transmembrane</keyword>
<evidence type="ECO:0000256" key="7">
    <source>
        <dbReference type="ARBA" id="ARBA00023136"/>
    </source>
</evidence>
<dbReference type="Proteomes" id="UP000019028">
    <property type="component" value="Chromosome"/>
</dbReference>
<feature type="transmembrane region" description="Helical" evidence="8">
    <location>
        <begin position="122"/>
        <end position="145"/>
    </location>
</feature>
<dbReference type="AlphaFoldDB" id="W0HTF0"/>
<feature type="transmembrane region" description="Helical" evidence="8">
    <location>
        <begin position="176"/>
        <end position="200"/>
    </location>
</feature>
<feature type="transmembrane region" description="Helical" evidence="8">
    <location>
        <begin position="279"/>
        <end position="301"/>
    </location>
</feature>
<evidence type="ECO:0000256" key="5">
    <source>
        <dbReference type="ARBA" id="ARBA00022692"/>
    </source>
</evidence>
<keyword evidence="3" id="KW-1003">Cell membrane</keyword>
<dbReference type="PATRIC" id="fig|1239307.3.peg.778"/>
<evidence type="ECO:0000313" key="10">
    <source>
        <dbReference type="EMBL" id="AHF75817.1"/>
    </source>
</evidence>
<dbReference type="Pfam" id="PF00528">
    <property type="entry name" value="BPD_transp_1"/>
    <property type="match status" value="1"/>
</dbReference>
<evidence type="ECO:0000256" key="4">
    <source>
        <dbReference type="ARBA" id="ARBA00022519"/>
    </source>
</evidence>
<feature type="transmembrane region" description="Helical" evidence="8">
    <location>
        <begin position="92"/>
        <end position="113"/>
    </location>
</feature>
<evidence type="ECO:0000256" key="1">
    <source>
        <dbReference type="ARBA" id="ARBA00004429"/>
    </source>
</evidence>
<keyword evidence="4" id="KW-0997">Cell inner membrane</keyword>